<dbReference type="CDD" id="cd06257">
    <property type="entry name" value="DnaJ"/>
    <property type="match status" value="1"/>
</dbReference>
<reference evidence="2" key="1">
    <citation type="journal article" date="2023" name="Plant Biotechnol. J.">
        <title>Chromosome-level wild Hevea brasiliensis genome provides new tools for genomic-assisted breeding and valuable loci to elevate rubber yield.</title>
        <authorList>
            <person name="Cheng H."/>
            <person name="Song X."/>
            <person name="Hu Y."/>
            <person name="Wu T."/>
            <person name="Yang Q."/>
            <person name="An Z."/>
            <person name="Feng S."/>
            <person name="Deng Z."/>
            <person name="Wu W."/>
            <person name="Zeng X."/>
            <person name="Tu M."/>
            <person name="Wang X."/>
            <person name="Huang H."/>
        </authorList>
    </citation>
    <scope>NUCLEOTIDE SEQUENCE</scope>
    <source>
        <strain evidence="2">MT/VB/25A 57/8</strain>
    </source>
</reference>
<evidence type="ECO:0000259" key="1">
    <source>
        <dbReference type="PROSITE" id="PS50076"/>
    </source>
</evidence>
<comment type="caution">
    <text evidence="2">The sequence shown here is derived from an EMBL/GenBank/DDBJ whole genome shotgun (WGS) entry which is preliminary data.</text>
</comment>
<proteinExistence type="predicted"/>
<name>A0ABQ9MZ93_HEVBR</name>
<dbReference type="InterPro" id="IPR024593">
    <property type="entry name" value="DUF3444"/>
</dbReference>
<dbReference type="Pfam" id="PF00226">
    <property type="entry name" value="DnaJ"/>
    <property type="match status" value="1"/>
</dbReference>
<dbReference type="SUPFAM" id="SSF46565">
    <property type="entry name" value="Chaperone J-domain"/>
    <property type="match status" value="1"/>
</dbReference>
<dbReference type="PANTHER" id="PTHR44137:SF24">
    <property type="entry name" value="DNAJ HEAT SHOCK N-TERMINAL DOMAIN-CONTAINING PROTEIN"/>
    <property type="match status" value="1"/>
</dbReference>
<evidence type="ECO:0000313" key="2">
    <source>
        <dbReference type="EMBL" id="KAJ9184700.1"/>
    </source>
</evidence>
<dbReference type="InterPro" id="IPR001623">
    <property type="entry name" value="DnaJ_domain"/>
</dbReference>
<dbReference type="SMART" id="SM00271">
    <property type="entry name" value="DnaJ"/>
    <property type="match status" value="1"/>
</dbReference>
<gene>
    <name evidence="2" type="ORF">P3X46_004402</name>
</gene>
<dbReference type="Gene3D" id="1.10.287.110">
    <property type="entry name" value="DnaJ domain"/>
    <property type="match status" value="1"/>
</dbReference>
<dbReference type="EMBL" id="JARPOI010000003">
    <property type="protein sequence ID" value="KAJ9184700.1"/>
    <property type="molecule type" value="Genomic_DNA"/>
</dbReference>
<keyword evidence="3" id="KW-1185">Reference proteome</keyword>
<evidence type="ECO:0000313" key="3">
    <source>
        <dbReference type="Proteomes" id="UP001174677"/>
    </source>
</evidence>
<dbReference type="Pfam" id="PF11926">
    <property type="entry name" value="DUF3444"/>
    <property type="match status" value="1"/>
</dbReference>
<dbReference type="InterPro" id="IPR056988">
    <property type="entry name" value="Zn_ribbon_pln"/>
</dbReference>
<dbReference type="Pfam" id="PF23551">
    <property type="entry name" value="Zn_ribbon_20"/>
    <property type="match status" value="1"/>
</dbReference>
<dbReference type="PROSITE" id="PS50076">
    <property type="entry name" value="DNAJ_2"/>
    <property type="match status" value="1"/>
</dbReference>
<dbReference type="InterPro" id="IPR036869">
    <property type="entry name" value="J_dom_sf"/>
</dbReference>
<protein>
    <recommendedName>
        <fullName evidence="1">J domain-containing protein</fullName>
    </recommendedName>
</protein>
<accession>A0ABQ9MZ93</accession>
<sequence length="609" mass="69684">MDVEPDLKEEALVLKTIAETKYTNSNIKSALKNAKKAHRLSPNIEGLSSMLTAFKILSVASKTYSDITDWYKILQVEPFSHINTIKKQFKKLPLIFHPDKNPYLGCEEAFKLVGEGFRVLLRIKPQEERINDSTLVETFWTACSRCRLLHQFERRYLGHNLVCPSCKKSFEAVEVEEGDKEDNGVASVRVRSERLRRKVVSAEGFRDLGSKQKMGSVASRIKLSDGGRIEELRSMGNIRSSEKKGSVGLTNKLGVGQMEGQTMRNVNLKVKERGSVEWVGGRLRTGGLKRKTSTVDEVLVRSKPKRVKVGEEMMTLAEMKLEAKKKAFKENIRKVQLQRRVERWNLKKEAPRMRVGIKRRVALGKSINLKIGHHKGLRSGDFEIMTVEDSDFYDFNRDRVERSFKKGQVNYGLIDKVVSVNPFEVVLSLLDLQCNGDERLISWEKTGFHVSCGRFKVSRKTTINSLDIFSHIVDCERAAREVYRIYPKKGSVWALYNEVDLGVEERNPLEERNPCARDKQCYEIVVFLTTYSEMHGFSMAYLEKVDGFKTVFKRREVGCHAIRLLGKDEVWLLSHQIPSRKLSGSEVPALLKDCWELDPALLPSDFLID</sequence>
<dbReference type="Proteomes" id="UP001174677">
    <property type="component" value="Chromosome 3"/>
</dbReference>
<organism evidence="2 3">
    <name type="scientific">Hevea brasiliensis</name>
    <name type="common">Para rubber tree</name>
    <name type="synonym">Siphonia brasiliensis</name>
    <dbReference type="NCBI Taxonomy" id="3981"/>
    <lineage>
        <taxon>Eukaryota</taxon>
        <taxon>Viridiplantae</taxon>
        <taxon>Streptophyta</taxon>
        <taxon>Embryophyta</taxon>
        <taxon>Tracheophyta</taxon>
        <taxon>Spermatophyta</taxon>
        <taxon>Magnoliopsida</taxon>
        <taxon>eudicotyledons</taxon>
        <taxon>Gunneridae</taxon>
        <taxon>Pentapetalae</taxon>
        <taxon>rosids</taxon>
        <taxon>fabids</taxon>
        <taxon>Malpighiales</taxon>
        <taxon>Euphorbiaceae</taxon>
        <taxon>Crotonoideae</taxon>
        <taxon>Micrandreae</taxon>
        <taxon>Hevea</taxon>
    </lineage>
</organism>
<dbReference type="PANTHER" id="PTHR44137">
    <property type="entry name" value="BNAC03G44070D PROTEIN"/>
    <property type="match status" value="1"/>
</dbReference>
<feature type="domain" description="J" evidence="1">
    <location>
        <begin position="69"/>
        <end position="135"/>
    </location>
</feature>